<comment type="caution">
    <text evidence="11">Lacks conserved residue(s) required for the propagation of feature annotation.</text>
</comment>
<feature type="binding site" evidence="11">
    <location>
        <begin position="273"/>
        <end position="287"/>
    </location>
    <ligand>
        <name>NAD(+)</name>
        <dbReference type="ChEBI" id="CHEBI:57540"/>
    </ligand>
</feature>
<accession>A0ABW5CQS4</accession>
<dbReference type="Proteomes" id="UP001597371">
    <property type="component" value="Unassembled WGS sequence"/>
</dbReference>
<dbReference type="PANTHER" id="PTHR11806:SF0">
    <property type="entry name" value="PROTEIN MTO1 HOMOLOG, MITOCHONDRIAL"/>
    <property type="match status" value="1"/>
</dbReference>
<protein>
    <recommendedName>
        <fullName evidence="4 11">tRNA uridine 5-carboxymethylaminomethyl modification enzyme MnmG</fullName>
    </recommendedName>
    <alternativeName>
        <fullName evidence="10 11">Glucose-inhibited division protein A</fullName>
    </alternativeName>
</protein>
<dbReference type="Pfam" id="PF13932">
    <property type="entry name" value="SAM_GIDA_C"/>
    <property type="match status" value="1"/>
</dbReference>
<comment type="subcellular location">
    <subcellularLocation>
        <location evidence="11">Cytoplasm</location>
    </subcellularLocation>
</comment>
<dbReference type="Pfam" id="PF01134">
    <property type="entry name" value="GIDA"/>
    <property type="match status" value="1"/>
</dbReference>
<feature type="binding site" evidence="11">
    <location>
        <begin position="13"/>
        <end position="18"/>
    </location>
    <ligand>
        <name>FAD</name>
        <dbReference type="ChEBI" id="CHEBI:57692"/>
    </ligand>
</feature>
<keyword evidence="5 11" id="KW-0285">Flavoprotein</keyword>
<dbReference type="Gene3D" id="3.50.50.60">
    <property type="entry name" value="FAD/NAD(P)-binding domain"/>
    <property type="match status" value="2"/>
</dbReference>
<dbReference type="InterPro" id="IPR040131">
    <property type="entry name" value="MnmG_N"/>
</dbReference>
<feature type="domain" description="tRNA uridine 5-carboxymethylaminomethyl modification enzyme C-terminal subdomain" evidence="12">
    <location>
        <begin position="542"/>
        <end position="613"/>
    </location>
</feature>
<dbReference type="Pfam" id="PF21680">
    <property type="entry name" value="GIDA_C_1st"/>
    <property type="match status" value="1"/>
</dbReference>
<evidence type="ECO:0000256" key="4">
    <source>
        <dbReference type="ARBA" id="ARBA00020461"/>
    </source>
</evidence>
<dbReference type="Gene3D" id="1.10.10.1800">
    <property type="entry name" value="tRNA uridine 5-carboxymethylaminomethyl modification enzyme MnmG/GidA"/>
    <property type="match status" value="1"/>
</dbReference>
<comment type="similarity">
    <text evidence="3 11">Belongs to the MnmG family.</text>
</comment>
<gene>
    <name evidence="11 13" type="primary">mnmG</name>
    <name evidence="11" type="synonym">gidA</name>
    <name evidence="13" type="ORF">ACFSKQ_17185</name>
</gene>
<proteinExistence type="inferred from homology"/>
<evidence type="ECO:0000256" key="1">
    <source>
        <dbReference type="ARBA" id="ARBA00001974"/>
    </source>
</evidence>
<dbReference type="PROSITE" id="PS01280">
    <property type="entry name" value="GIDA_1"/>
    <property type="match status" value="1"/>
</dbReference>
<comment type="subunit">
    <text evidence="9 11">Homodimer. Heterotetramer of two MnmE and two MnmG subunits.</text>
</comment>
<dbReference type="InterPro" id="IPR020595">
    <property type="entry name" value="MnmG-rel_CS"/>
</dbReference>
<keyword evidence="11" id="KW-0963">Cytoplasm</keyword>
<dbReference type="PANTHER" id="PTHR11806">
    <property type="entry name" value="GLUCOSE INHIBITED DIVISION PROTEIN A"/>
    <property type="match status" value="1"/>
</dbReference>
<evidence type="ECO:0000256" key="8">
    <source>
        <dbReference type="ARBA" id="ARBA00023027"/>
    </source>
</evidence>
<sequence length="624" mass="67514">MTPDLSFDVVVIGGGHAGCEAADAAARTGARTALLTHRFDTVGAMSCNPAIGGIGKGHLVREIDALGGLMGEVADAAGIQFRMLNRRKGPAVHGPRTQADRKLYRAAMQARIRARNDLTLVEGDAADLAFDQEGRATAVILADGRRLGCGAAVLTSGTFLNGLIHIGETQIPAGRMGEDPSLGLSATLARLGLSLGRLKTGTPARLDGRSIDWTGLDVQRPDDEPVPFSYLTRRIENPQIDCGITRTSEATHRIIRENLSRSALYGGRIEGAGPRYCPSIEDKIVKFGDRDGHQIFLEPEGLDDDTVYPNGLSTSLPEDVQHAFLRSIPGLERVAILKPGYAIEYDHVDPRELTRGLEVRKAKGLFLAGQINGTTGYEEAAAQGLVAGLNAARRAGGSEPAVFGRQDAYIGVMIDDLTRTGVTEPYRMFTSRAEFRLSLRADNADRRLTPLGLSLGLVEERRRRVFEASEEALGRARETLQSLTITPNAALRRGLSVNQDGRARTAWQLLSQPGNSLESLSALWPELSDIPPAVAARVEIEAGYDVYLERQRREQAALKRDEQRSIPQDFDFSRLKGLSIELAQKLDSRRPGSIAEAERIDGMTPAALAILLVALRKSELARAA</sequence>
<reference evidence="14" key="1">
    <citation type="journal article" date="2019" name="Int. J. Syst. Evol. Microbiol.">
        <title>The Global Catalogue of Microorganisms (GCM) 10K type strain sequencing project: providing services to taxonomists for standard genome sequencing and annotation.</title>
        <authorList>
            <consortium name="The Broad Institute Genomics Platform"/>
            <consortium name="The Broad Institute Genome Sequencing Center for Infectious Disease"/>
            <person name="Wu L."/>
            <person name="Ma J."/>
        </authorList>
    </citation>
    <scope>NUCLEOTIDE SEQUENCE [LARGE SCALE GENOMIC DNA]</scope>
    <source>
        <strain evidence="14">ZS-35-S2</strain>
    </source>
</reference>
<evidence type="ECO:0000256" key="10">
    <source>
        <dbReference type="ARBA" id="ARBA00031800"/>
    </source>
</evidence>
<keyword evidence="7 11" id="KW-0274">FAD</keyword>
<organism evidence="13 14">
    <name type="scientific">Aureimonas populi</name>
    <dbReference type="NCBI Taxonomy" id="1701758"/>
    <lineage>
        <taxon>Bacteria</taxon>
        <taxon>Pseudomonadati</taxon>
        <taxon>Pseudomonadota</taxon>
        <taxon>Alphaproteobacteria</taxon>
        <taxon>Hyphomicrobiales</taxon>
        <taxon>Aurantimonadaceae</taxon>
        <taxon>Aureimonas</taxon>
    </lineage>
</organism>
<evidence type="ECO:0000256" key="3">
    <source>
        <dbReference type="ARBA" id="ARBA00007653"/>
    </source>
</evidence>
<dbReference type="InterPro" id="IPR047001">
    <property type="entry name" value="MnmG_C_subdom"/>
</dbReference>
<evidence type="ECO:0000256" key="6">
    <source>
        <dbReference type="ARBA" id="ARBA00022694"/>
    </source>
</evidence>
<evidence type="ECO:0000259" key="12">
    <source>
        <dbReference type="SMART" id="SM01228"/>
    </source>
</evidence>
<dbReference type="NCBIfam" id="TIGR00136">
    <property type="entry name" value="mnmG_gidA"/>
    <property type="match status" value="1"/>
</dbReference>
<dbReference type="HAMAP" id="MF_00129">
    <property type="entry name" value="MnmG_GidA"/>
    <property type="match status" value="1"/>
</dbReference>
<comment type="caution">
    <text evidence="13">The sequence shown here is derived from an EMBL/GenBank/DDBJ whole genome shotgun (WGS) entry which is preliminary data.</text>
</comment>
<evidence type="ECO:0000256" key="2">
    <source>
        <dbReference type="ARBA" id="ARBA00003717"/>
    </source>
</evidence>
<keyword evidence="6 11" id="KW-0819">tRNA processing</keyword>
<keyword evidence="14" id="KW-1185">Reference proteome</keyword>
<dbReference type="InterPro" id="IPR002218">
    <property type="entry name" value="MnmG-rel"/>
</dbReference>
<evidence type="ECO:0000256" key="11">
    <source>
        <dbReference type="HAMAP-Rule" id="MF_00129"/>
    </source>
</evidence>
<evidence type="ECO:0000256" key="9">
    <source>
        <dbReference type="ARBA" id="ARBA00025948"/>
    </source>
</evidence>
<name>A0ABW5CQS4_9HYPH</name>
<dbReference type="Gene3D" id="1.10.150.570">
    <property type="entry name" value="GidA associated domain, C-terminal subdomain"/>
    <property type="match status" value="1"/>
</dbReference>
<keyword evidence="8 11" id="KW-0520">NAD</keyword>
<dbReference type="InterPro" id="IPR044920">
    <property type="entry name" value="MnmG_C_subdom_sf"/>
</dbReference>
<dbReference type="EMBL" id="JBHUIJ010000027">
    <property type="protein sequence ID" value="MFD2239186.1"/>
    <property type="molecule type" value="Genomic_DNA"/>
</dbReference>
<comment type="cofactor">
    <cofactor evidence="1 11">
        <name>FAD</name>
        <dbReference type="ChEBI" id="CHEBI:57692"/>
    </cofactor>
</comment>
<evidence type="ECO:0000256" key="7">
    <source>
        <dbReference type="ARBA" id="ARBA00022827"/>
    </source>
</evidence>
<dbReference type="SUPFAM" id="SSF51905">
    <property type="entry name" value="FAD/NAD(P)-binding domain"/>
    <property type="match status" value="1"/>
</dbReference>
<comment type="function">
    <text evidence="2 11">NAD-binding protein involved in the addition of a carboxymethylaminomethyl (cmnm) group at the wobble position (U34) of certain tRNAs, forming tRNA-cmnm(5)s(2)U34.</text>
</comment>
<dbReference type="PROSITE" id="PS01281">
    <property type="entry name" value="GIDA_2"/>
    <property type="match status" value="1"/>
</dbReference>
<evidence type="ECO:0000313" key="13">
    <source>
        <dbReference type="EMBL" id="MFD2239186.1"/>
    </source>
</evidence>
<dbReference type="InterPro" id="IPR026904">
    <property type="entry name" value="MnmG_C"/>
</dbReference>
<dbReference type="InterPro" id="IPR036188">
    <property type="entry name" value="FAD/NAD-bd_sf"/>
</dbReference>
<dbReference type="InterPro" id="IPR049312">
    <property type="entry name" value="GIDA_C_N"/>
</dbReference>
<dbReference type="SMART" id="SM01228">
    <property type="entry name" value="GIDA_assoc_3"/>
    <property type="match status" value="1"/>
</dbReference>
<dbReference type="RefSeq" id="WP_209738661.1">
    <property type="nucleotide sequence ID" value="NZ_CP072611.1"/>
</dbReference>
<dbReference type="InterPro" id="IPR004416">
    <property type="entry name" value="MnmG"/>
</dbReference>
<evidence type="ECO:0000256" key="5">
    <source>
        <dbReference type="ARBA" id="ARBA00022630"/>
    </source>
</evidence>
<evidence type="ECO:0000313" key="14">
    <source>
        <dbReference type="Proteomes" id="UP001597371"/>
    </source>
</evidence>